<sequence length="555" mass="59288">MGDPSDSPRNAGVVRSGGTPPRRSEGDVRGHPLPRPARSAVFTRHRHQPTTPADLLAESRANIDAVTAVVRALADAHTSEAAVRNALEVVRERFGWSYGSYWRVDADHALHFVQDSGETSDEFRQVTRTASFAEGVGLSGRAWRERDLVFVADLGDLTDCVRAPAAQRSGVRSGVCFPLTEDGVVTGTMDFFTTETLDPSPQRLETLRSIGVLVSQAIERVAAAELHADATQDIEAVNRVIHEVTSAPSAPEALSRALEAIRLGFDWAYASYWAIDEGDRALHFVQESGDAGEEFREVTRRASFREGVGLAGRAWRARDLVFVADLGELTDCVRAPAAQRVGVKSGVCLPILVDGQVTGTMDFFATETLELADSRREALRNTAFLVGQALERHAASGRLRTAGEELVTSIQEVERNVLAATTVATDGQRIAQEANDEVAGLGESSAQIGQVVTVIQGIAAQTNLLALNATIEAARAGEAGKGFAVVAGEVKELARETADATTQVGDKVQRIQQQVDGVITSLAKIGGVVERINETQQTIGGVLTEQVAVTKAILG</sequence>
<dbReference type="AlphaFoldDB" id="A0A3M2J0C7"/>
<evidence type="ECO:0000256" key="2">
    <source>
        <dbReference type="ARBA" id="ARBA00029447"/>
    </source>
</evidence>
<keyword evidence="1 3" id="KW-0807">Transducer</keyword>
<reference evidence="6 7" key="1">
    <citation type="submission" date="2018-10" db="EMBL/GenBank/DDBJ databases">
        <title>Isolation, diversity and antifungal activity of actinobacteria from wheat.</title>
        <authorList>
            <person name="Han C."/>
        </authorList>
    </citation>
    <scope>NUCLEOTIDE SEQUENCE [LARGE SCALE GENOMIC DNA]</scope>
    <source>
        <strain evidence="6 7">NEAU-YY56</strain>
    </source>
</reference>
<dbReference type="OrthoDB" id="5241933at2"/>
<name>A0A3M2J0C7_9CELL</name>
<comment type="similarity">
    <text evidence="2">Belongs to the methyl-accepting chemotaxis (MCP) protein family.</text>
</comment>
<dbReference type="GO" id="GO:0016020">
    <property type="term" value="C:membrane"/>
    <property type="evidence" value="ECO:0007669"/>
    <property type="project" value="InterPro"/>
</dbReference>
<feature type="domain" description="Methyl-accepting transducer" evidence="5">
    <location>
        <begin position="394"/>
        <end position="555"/>
    </location>
</feature>
<evidence type="ECO:0000259" key="5">
    <source>
        <dbReference type="PROSITE" id="PS50111"/>
    </source>
</evidence>
<keyword evidence="7" id="KW-1185">Reference proteome</keyword>
<dbReference type="Pfam" id="PF00015">
    <property type="entry name" value="MCPsignal"/>
    <property type="match status" value="1"/>
</dbReference>
<dbReference type="SMART" id="SM00283">
    <property type="entry name" value="MA"/>
    <property type="match status" value="1"/>
</dbReference>
<dbReference type="InterPro" id="IPR029016">
    <property type="entry name" value="GAF-like_dom_sf"/>
</dbReference>
<evidence type="ECO:0000256" key="3">
    <source>
        <dbReference type="PROSITE-ProRule" id="PRU00284"/>
    </source>
</evidence>
<dbReference type="InterPro" id="IPR003018">
    <property type="entry name" value="GAF"/>
</dbReference>
<dbReference type="PANTHER" id="PTHR32089:SF112">
    <property type="entry name" value="LYSOZYME-LIKE PROTEIN-RELATED"/>
    <property type="match status" value="1"/>
</dbReference>
<evidence type="ECO:0000256" key="4">
    <source>
        <dbReference type="SAM" id="MobiDB-lite"/>
    </source>
</evidence>
<dbReference type="Pfam" id="PF13185">
    <property type="entry name" value="GAF_2"/>
    <property type="match status" value="2"/>
</dbReference>
<dbReference type="Gene3D" id="3.30.450.40">
    <property type="match status" value="2"/>
</dbReference>
<gene>
    <name evidence="6" type="ORF">EBM89_14965</name>
</gene>
<dbReference type="PRINTS" id="PR00260">
    <property type="entry name" value="CHEMTRNSDUCR"/>
</dbReference>
<dbReference type="PANTHER" id="PTHR32089">
    <property type="entry name" value="METHYL-ACCEPTING CHEMOTAXIS PROTEIN MCPB"/>
    <property type="match status" value="1"/>
</dbReference>
<dbReference type="Gene3D" id="1.10.287.950">
    <property type="entry name" value="Methyl-accepting chemotaxis protein"/>
    <property type="match status" value="1"/>
</dbReference>
<proteinExistence type="inferred from homology"/>
<accession>A0A3M2J0C7</accession>
<dbReference type="SMART" id="SM00065">
    <property type="entry name" value="GAF"/>
    <property type="match status" value="2"/>
</dbReference>
<dbReference type="SUPFAM" id="SSF55781">
    <property type="entry name" value="GAF domain-like"/>
    <property type="match status" value="2"/>
</dbReference>
<organism evidence="6 7">
    <name type="scientific">Cellulomonas triticagri</name>
    <dbReference type="NCBI Taxonomy" id="2483352"/>
    <lineage>
        <taxon>Bacteria</taxon>
        <taxon>Bacillati</taxon>
        <taxon>Actinomycetota</taxon>
        <taxon>Actinomycetes</taxon>
        <taxon>Micrococcales</taxon>
        <taxon>Cellulomonadaceae</taxon>
        <taxon>Cellulomonas</taxon>
    </lineage>
</organism>
<evidence type="ECO:0000256" key="1">
    <source>
        <dbReference type="ARBA" id="ARBA00023224"/>
    </source>
</evidence>
<dbReference type="GO" id="GO:0007165">
    <property type="term" value="P:signal transduction"/>
    <property type="evidence" value="ECO:0007669"/>
    <property type="project" value="UniProtKB-KW"/>
</dbReference>
<evidence type="ECO:0000313" key="6">
    <source>
        <dbReference type="EMBL" id="RMI06839.1"/>
    </source>
</evidence>
<comment type="caution">
    <text evidence="6">The sequence shown here is derived from an EMBL/GenBank/DDBJ whole genome shotgun (WGS) entry which is preliminary data.</text>
</comment>
<dbReference type="PROSITE" id="PS50111">
    <property type="entry name" value="CHEMOTAXIS_TRANSDUC_2"/>
    <property type="match status" value="1"/>
</dbReference>
<evidence type="ECO:0000313" key="7">
    <source>
        <dbReference type="Proteomes" id="UP000269289"/>
    </source>
</evidence>
<feature type="region of interest" description="Disordered" evidence="4">
    <location>
        <begin position="1"/>
        <end position="52"/>
    </location>
</feature>
<dbReference type="Proteomes" id="UP000269289">
    <property type="component" value="Unassembled WGS sequence"/>
</dbReference>
<protein>
    <submittedName>
        <fullName evidence="6">GAF domain-containing protein</fullName>
    </submittedName>
</protein>
<dbReference type="GO" id="GO:0006935">
    <property type="term" value="P:chemotaxis"/>
    <property type="evidence" value="ECO:0007669"/>
    <property type="project" value="InterPro"/>
</dbReference>
<dbReference type="GO" id="GO:0004888">
    <property type="term" value="F:transmembrane signaling receptor activity"/>
    <property type="evidence" value="ECO:0007669"/>
    <property type="project" value="InterPro"/>
</dbReference>
<dbReference type="InterPro" id="IPR004089">
    <property type="entry name" value="MCPsignal_dom"/>
</dbReference>
<dbReference type="SUPFAM" id="SSF58104">
    <property type="entry name" value="Methyl-accepting chemotaxis protein (MCP) signaling domain"/>
    <property type="match status" value="1"/>
</dbReference>
<dbReference type="InterPro" id="IPR004090">
    <property type="entry name" value="Chemotax_Me-accpt_rcpt"/>
</dbReference>
<dbReference type="EMBL" id="RFFI01000091">
    <property type="protein sequence ID" value="RMI06839.1"/>
    <property type="molecule type" value="Genomic_DNA"/>
</dbReference>